<accession>A0ABR1S2I4</accession>
<sequence>MRYSLDIKTAALVLLGAETFFLGVSSAPLGVALGPDPVALVHGPNPQQVGTKEAEHTDMVKFLLNNSAGDLFLPPLFD</sequence>
<dbReference type="EMBL" id="JAQQWK010000011">
    <property type="protein sequence ID" value="KAK8024361.1"/>
    <property type="molecule type" value="Genomic_DNA"/>
</dbReference>
<dbReference type="Proteomes" id="UP001444661">
    <property type="component" value="Unassembled WGS sequence"/>
</dbReference>
<reference evidence="1 2" key="1">
    <citation type="submission" date="2023-01" db="EMBL/GenBank/DDBJ databases">
        <title>Analysis of 21 Apiospora genomes using comparative genomics revels a genus with tremendous synthesis potential of carbohydrate active enzymes and secondary metabolites.</title>
        <authorList>
            <person name="Sorensen T."/>
        </authorList>
    </citation>
    <scope>NUCLEOTIDE SEQUENCE [LARGE SCALE GENOMIC DNA]</scope>
    <source>
        <strain evidence="1 2">CBS 33761</strain>
    </source>
</reference>
<evidence type="ECO:0000313" key="2">
    <source>
        <dbReference type="Proteomes" id="UP001444661"/>
    </source>
</evidence>
<name>A0ABR1S2I4_9PEZI</name>
<comment type="caution">
    <text evidence="1">The sequence shown here is derived from an EMBL/GenBank/DDBJ whole genome shotgun (WGS) entry which is preliminary data.</text>
</comment>
<protein>
    <submittedName>
        <fullName evidence="1">Uncharacterized protein</fullName>
    </submittedName>
</protein>
<proteinExistence type="predicted"/>
<organism evidence="1 2">
    <name type="scientific">Apiospora rasikravindrae</name>
    <dbReference type="NCBI Taxonomy" id="990691"/>
    <lineage>
        <taxon>Eukaryota</taxon>
        <taxon>Fungi</taxon>
        <taxon>Dikarya</taxon>
        <taxon>Ascomycota</taxon>
        <taxon>Pezizomycotina</taxon>
        <taxon>Sordariomycetes</taxon>
        <taxon>Xylariomycetidae</taxon>
        <taxon>Amphisphaeriales</taxon>
        <taxon>Apiosporaceae</taxon>
        <taxon>Apiospora</taxon>
    </lineage>
</organism>
<evidence type="ECO:0000313" key="1">
    <source>
        <dbReference type="EMBL" id="KAK8024361.1"/>
    </source>
</evidence>
<gene>
    <name evidence="1" type="ORF">PG993_012427</name>
</gene>
<keyword evidence="2" id="KW-1185">Reference proteome</keyword>